<evidence type="ECO:0000313" key="1">
    <source>
        <dbReference type="EMBL" id="MBF0966085.1"/>
    </source>
</evidence>
<evidence type="ECO:0000313" key="2">
    <source>
        <dbReference type="Proteomes" id="UP000759246"/>
    </source>
</evidence>
<organism evidence="1 2">
    <name type="scientific">Actinomyces bouchesdurhonensis</name>
    <dbReference type="NCBI Taxonomy" id="1852361"/>
    <lineage>
        <taxon>Bacteria</taxon>
        <taxon>Bacillati</taxon>
        <taxon>Actinomycetota</taxon>
        <taxon>Actinomycetes</taxon>
        <taxon>Actinomycetales</taxon>
        <taxon>Actinomycetaceae</taxon>
        <taxon>Actinomyces</taxon>
    </lineage>
</organism>
<dbReference type="Gene3D" id="3.40.50.450">
    <property type="match status" value="1"/>
</dbReference>
<dbReference type="EMBL" id="JABZGF010000045">
    <property type="protein sequence ID" value="MBF0966085.1"/>
    <property type="molecule type" value="Genomic_DNA"/>
</dbReference>
<comment type="caution">
    <text evidence="1">The sequence shown here is derived from an EMBL/GenBank/DDBJ whole genome shotgun (WGS) entry which is preliminary data.</text>
</comment>
<reference evidence="1" key="1">
    <citation type="submission" date="2020-04" db="EMBL/GenBank/DDBJ databases">
        <title>Deep metagenomics examines the oral microbiome during advanced dental caries in children, revealing novel taxa and co-occurrences with host molecules.</title>
        <authorList>
            <person name="Baker J.L."/>
            <person name="Morton J.T."/>
            <person name="Dinis M."/>
            <person name="Alvarez R."/>
            <person name="Tran N.C."/>
            <person name="Knight R."/>
            <person name="Edlund A."/>
        </authorList>
    </citation>
    <scope>NUCLEOTIDE SEQUENCE</scope>
    <source>
        <strain evidence="1">JCVI_30_bin.13</strain>
    </source>
</reference>
<sequence>MYFNLIIRTDESEPMIDSRMFEYTDREIKRLFVQDDEPDLNALCELPTIMVKEFGPHAGEQIARIGYVDFPSMCPKINNPILCFPSNLLIEKHILPKDASWGGEHTGWSVIEGDPFKMLFGDGVPDTVGMGSCPIVNEGQVAVMMPFSNDHSVDPVYKAIREGVEAAGKSAKRVDEIMTATKIPDDVKELIRTSSAVVIDLTGLNPNVVYELGFADGLGKKAILIQEGKVSGLPFDFAASRVFAYERNQVGLQDLSEKLKRVIQS</sequence>
<proteinExistence type="predicted"/>
<dbReference type="Proteomes" id="UP000759246">
    <property type="component" value="Unassembled WGS sequence"/>
</dbReference>
<name>A0A929WTW8_9ACTO</name>
<dbReference type="AlphaFoldDB" id="A0A929WTW8"/>
<protein>
    <submittedName>
        <fullName evidence="1">Uncharacterized protein</fullName>
    </submittedName>
</protein>
<gene>
    <name evidence="1" type="ORF">HXK09_02775</name>
</gene>
<accession>A0A929WTW8</accession>